<comment type="caution">
    <text evidence="2">The sequence shown here is derived from an EMBL/GenBank/DDBJ whole genome shotgun (WGS) entry which is preliminary data.</text>
</comment>
<sequence length="283" mass="30302">MRVHPASALTALLAASAAVAQTVPPPASVPVLTPTVVARYPHDRAAFTQGLQYVGDGVYVESTGQVGESGVRRVTLRTGRVTGSVPTPLATAFGEGVAVLAGVAYHLTWQDGVAFTFDAATLKETGQYRYTGEGWGLTTNGKQLIMSSGSATLVWRDPKTFRVTRSLAVTADGQPLRNLNELEYVQGSVYANIWLSDRIARIDPQTGKVTAWIDVSDLTRQASMQAIQSGRPLTFDDVPNGIAYVPERGTLLITGKRWGTMFEVKVPGVKVESGVTGQGRVRR</sequence>
<organism evidence="2 3">
    <name type="scientific">Deinococcus rufus</name>
    <dbReference type="NCBI Taxonomy" id="2136097"/>
    <lineage>
        <taxon>Bacteria</taxon>
        <taxon>Thermotogati</taxon>
        <taxon>Deinococcota</taxon>
        <taxon>Deinococci</taxon>
        <taxon>Deinococcales</taxon>
        <taxon>Deinococcaceae</taxon>
        <taxon>Deinococcus</taxon>
    </lineage>
</organism>
<dbReference type="PANTHER" id="PTHR31270:SF1">
    <property type="entry name" value="GLUTAMINYL-PEPTIDE CYCLOTRANSFERASE"/>
    <property type="match status" value="1"/>
</dbReference>
<name>A0ABV7ZGE1_9DEIO</name>
<protein>
    <submittedName>
        <fullName evidence="2">Glutaminyl-peptide cyclotransferase</fullName>
    </submittedName>
</protein>
<gene>
    <name evidence="2" type="ORF">ACFOSB_20685</name>
</gene>
<proteinExistence type="predicted"/>
<keyword evidence="1" id="KW-0732">Signal</keyword>
<dbReference type="InterPro" id="IPR007788">
    <property type="entry name" value="QCT"/>
</dbReference>
<dbReference type="RefSeq" id="WP_380103431.1">
    <property type="nucleotide sequence ID" value="NZ_JBHRZG010000024.1"/>
</dbReference>
<feature type="signal peptide" evidence="1">
    <location>
        <begin position="1"/>
        <end position="20"/>
    </location>
</feature>
<dbReference type="Pfam" id="PF05096">
    <property type="entry name" value="Glu_cyclase_2"/>
    <property type="match status" value="1"/>
</dbReference>
<dbReference type="InterPro" id="IPR011044">
    <property type="entry name" value="Quino_amine_DH_bsu"/>
</dbReference>
<reference evidence="3" key="1">
    <citation type="journal article" date="2019" name="Int. J. Syst. Evol. Microbiol.">
        <title>The Global Catalogue of Microorganisms (GCM) 10K type strain sequencing project: providing services to taxonomists for standard genome sequencing and annotation.</title>
        <authorList>
            <consortium name="The Broad Institute Genomics Platform"/>
            <consortium name="The Broad Institute Genome Sequencing Center for Infectious Disease"/>
            <person name="Wu L."/>
            <person name="Ma J."/>
        </authorList>
    </citation>
    <scope>NUCLEOTIDE SEQUENCE [LARGE SCALE GENOMIC DNA]</scope>
    <source>
        <strain evidence="3">CCTCC AB 2017081</strain>
    </source>
</reference>
<feature type="chain" id="PRO_5047460256" evidence="1">
    <location>
        <begin position="21"/>
        <end position="283"/>
    </location>
</feature>
<dbReference type="Gene3D" id="2.130.10.10">
    <property type="entry name" value="YVTN repeat-like/Quinoprotein amine dehydrogenase"/>
    <property type="match status" value="1"/>
</dbReference>
<keyword evidence="3" id="KW-1185">Reference proteome</keyword>
<dbReference type="Proteomes" id="UP001595803">
    <property type="component" value="Unassembled WGS sequence"/>
</dbReference>
<dbReference type="InterPro" id="IPR015943">
    <property type="entry name" value="WD40/YVTN_repeat-like_dom_sf"/>
</dbReference>
<dbReference type="EMBL" id="JBHRZG010000024">
    <property type="protein sequence ID" value="MFC3835285.1"/>
    <property type="molecule type" value="Genomic_DNA"/>
</dbReference>
<evidence type="ECO:0000313" key="3">
    <source>
        <dbReference type="Proteomes" id="UP001595803"/>
    </source>
</evidence>
<evidence type="ECO:0000313" key="2">
    <source>
        <dbReference type="EMBL" id="MFC3835285.1"/>
    </source>
</evidence>
<evidence type="ECO:0000256" key="1">
    <source>
        <dbReference type="SAM" id="SignalP"/>
    </source>
</evidence>
<dbReference type="PANTHER" id="PTHR31270">
    <property type="entry name" value="GLUTAMINYL-PEPTIDE CYCLOTRANSFERASE"/>
    <property type="match status" value="1"/>
</dbReference>
<accession>A0ABV7ZGE1</accession>
<dbReference type="SUPFAM" id="SSF50969">
    <property type="entry name" value="YVTN repeat-like/Quinoprotein amine dehydrogenase"/>
    <property type="match status" value="1"/>
</dbReference>